<reference evidence="3" key="1">
    <citation type="submission" date="2025-08" db="UniProtKB">
        <authorList>
            <consortium name="RefSeq"/>
        </authorList>
    </citation>
    <scope>IDENTIFICATION</scope>
</reference>
<protein>
    <submittedName>
        <fullName evidence="3">Uncharacterized protein</fullName>
    </submittedName>
</protein>
<dbReference type="GeneID" id="108008422"/>
<name>A0AB39Z384_DROSZ</name>
<proteinExistence type="predicted"/>
<dbReference type="AlphaFoldDB" id="A0AB39Z384"/>
<sequence length="88" mass="10167">MKLTVLFIMMQLLVLLAIRANDLPQEQQELAVGLQQLQDEMAHPWGTPCVRDCLEEKGILVERAGECQQFEQQFECTLYCMFDAQSPY</sequence>
<dbReference type="RefSeq" id="XP_016927759.3">
    <property type="nucleotide sequence ID" value="XM_017072270.4"/>
</dbReference>
<dbReference type="Proteomes" id="UP001652628">
    <property type="component" value="Chromosome 2R"/>
</dbReference>
<feature type="signal peptide" evidence="1">
    <location>
        <begin position="1"/>
        <end position="20"/>
    </location>
</feature>
<keyword evidence="1" id="KW-0732">Signal</keyword>
<evidence type="ECO:0000256" key="1">
    <source>
        <dbReference type="SAM" id="SignalP"/>
    </source>
</evidence>
<accession>A0AB39Z384</accession>
<gene>
    <name evidence="3" type="primary">LOC108008422</name>
</gene>
<keyword evidence="2" id="KW-1185">Reference proteome</keyword>
<evidence type="ECO:0000313" key="2">
    <source>
        <dbReference type="Proteomes" id="UP001652628"/>
    </source>
</evidence>
<feature type="chain" id="PRO_5046685599" evidence="1">
    <location>
        <begin position="21"/>
        <end position="88"/>
    </location>
</feature>
<organism evidence="2 3">
    <name type="scientific">Drosophila suzukii</name>
    <name type="common">Spotted-wing drosophila fruit fly</name>
    <dbReference type="NCBI Taxonomy" id="28584"/>
    <lineage>
        <taxon>Eukaryota</taxon>
        <taxon>Metazoa</taxon>
        <taxon>Ecdysozoa</taxon>
        <taxon>Arthropoda</taxon>
        <taxon>Hexapoda</taxon>
        <taxon>Insecta</taxon>
        <taxon>Pterygota</taxon>
        <taxon>Neoptera</taxon>
        <taxon>Endopterygota</taxon>
        <taxon>Diptera</taxon>
        <taxon>Brachycera</taxon>
        <taxon>Muscomorpha</taxon>
        <taxon>Ephydroidea</taxon>
        <taxon>Drosophilidae</taxon>
        <taxon>Drosophila</taxon>
        <taxon>Sophophora</taxon>
    </lineage>
</organism>
<evidence type="ECO:0000313" key="3">
    <source>
        <dbReference type="RefSeq" id="XP_016927759.3"/>
    </source>
</evidence>